<dbReference type="GO" id="GO:0047274">
    <property type="term" value="F:galactinol-sucrose galactosyltransferase activity"/>
    <property type="evidence" value="ECO:0007669"/>
    <property type="project" value="UniProtKB-EC"/>
</dbReference>
<keyword evidence="6" id="KW-1185">Reference proteome</keyword>
<dbReference type="GO" id="GO:0004557">
    <property type="term" value="F:alpha-galactosidase activity"/>
    <property type="evidence" value="ECO:0007669"/>
    <property type="project" value="UniProtKB-EC"/>
</dbReference>
<accession>A0A9P8LD42</accession>
<comment type="similarity">
    <text evidence="2">Belongs to the glycosyl hydrolases 36 family.</text>
</comment>
<proteinExistence type="inferred from homology"/>
<dbReference type="InterPro" id="IPR008811">
    <property type="entry name" value="Glycosyl_hydrolases_36"/>
</dbReference>
<dbReference type="InterPro" id="IPR013785">
    <property type="entry name" value="Aldolase_TIM"/>
</dbReference>
<dbReference type="Pfam" id="PF05691">
    <property type="entry name" value="Raffinose_syn"/>
    <property type="match status" value="1"/>
</dbReference>
<comment type="catalytic activity">
    <reaction evidence="1">
        <text>Hydrolysis of terminal, non-reducing alpha-D-galactose residues in alpha-D-galactosides, including galactose oligosaccharides, galactomannans and galactolipids.</text>
        <dbReference type="EC" id="3.2.1.22"/>
    </reaction>
</comment>
<evidence type="ECO:0000256" key="4">
    <source>
        <dbReference type="ARBA" id="ARBA00049426"/>
    </source>
</evidence>
<comment type="caution">
    <text evidence="5">The sequence shown here is derived from an EMBL/GenBank/DDBJ whole genome shotgun (WGS) entry which is preliminary data.</text>
</comment>
<dbReference type="Proteomes" id="UP000750711">
    <property type="component" value="Unassembled WGS sequence"/>
</dbReference>
<organism evidence="5 6">
    <name type="scientific">Trichoglossum hirsutum</name>
    <dbReference type="NCBI Taxonomy" id="265104"/>
    <lineage>
        <taxon>Eukaryota</taxon>
        <taxon>Fungi</taxon>
        <taxon>Dikarya</taxon>
        <taxon>Ascomycota</taxon>
        <taxon>Pezizomycotina</taxon>
        <taxon>Geoglossomycetes</taxon>
        <taxon>Geoglossales</taxon>
        <taxon>Geoglossaceae</taxon>
        <taxon>Trichoglossum</taxon>
    </lineage>
</organism>
<comment type="catalytic activity">
    <reaction evidence="4">
        <text>alpha-D-galactosyl-(1-&gt;3)-1D-myo-inositol + sucrose = raffinose + myo-inositol</text>
        <dbReference type="Rhea" id="RHEA:20161"/>
        <dbReference type="ChEBI" id="CHEBI:16634"/>
        <dbReference type="ChEBI" id="CHEBI:17268"/>
        <dbReference type="ChEBI" id="CHEBI:17505"/>
        <dbReference type="ChEBI" id="CHEBI:17992"/>
        <dbReference type="EC" id="2.4.1.82"/>
    </reaction>
</comment>
<evidence type="ECO:0000256" key="1">
    <source>
        <dbReference type="ARBA" id="ARBA00001255"/>
    </source>
</evidence>
<keyword evidence="3" id="KW-0119">Carbohydrate metabolism</keyword>
<dbReference type="AlphaFoldDB" id="A0A9P8LD42"/>
<dbReference type="SUPFAM" id="SSF51445">
    <property type="entry name" value="(Trans)glycosidases"/>
    <property type="match status" value="1"/>
</dbReference>
<name>A0A9P8LD42_9PEZI</name>
<dbReference type="Gene3D" id="3.20.20.70">
    <property type="entry name" value="Aldolase class I"/>
    <property type="match status" value="1"/>
</dbReference>
<evidence type="ECO:0000313" key="5">
    <source>
        <dbReference type="EMBL" id="KAH0561963.1"/>
    </source>
</evidence>
<reference evidence="5" key="1">
    <citation type="submission" date="2021-03" db="EMBL/GenBank/DDBJ databases">
        <title>Comparative genomics and phylogenomic investigation of the class Geoglossomycetes provide insights into ecological specialization and systematics.</title>
        <authorList>
            <person name="Melie T."/>
            <person name="Pirro S."/>
            <person name="Miller A.N."/>
            <person name="Quandt A."/>
        </authorList>
    </citation>
    <scope>NUCLEOTIDE SEQUENCE</scope>
    <source>
        <strain evidence="5">CAQ_001_2017</strain>
    </source>
</reference>
<dbReference type="EMBL" id="JAGHQM010000441">
    <property type="protein sequence ID" value="KAH0561963.1"/>
    <property type="molecule type" value="Genomic_DNA"/>
</dbReference>
<evidence type="ECO:0008006" key="7">
    <source>
        <dbReference type="Google" id="ProtNLM"/>
    </source>
</evidence>
<dbReference type="PANTHER" id="PTHR31268">
    <property type="match status" value="1"/>
</dbReference>
<sequence length="341" mass="38480">MFANLVCDPPLGQATVRPATETTFVVNEEPHRGIRRRYFTAALRWENGSMWAPRFTVKFRTDQFETWRWVNDAYSLSDGQILFQQLSPPNAADLGNYIGDLNPDFNINPSQAGEPRQWVWSITAPVGEAKGRDSGYTEITLGCPQDISRWFSIVRHWSPWFAPRHGKSKFSADKDSILVSFLRNDGFHMVLLAISGLDSILTVLKADSKGNIVVSSRNDGLSEGTTRVLASVGRDLDSTLGILMNRAREIASQEQVELGNAEAQLQTYGGVEPKWYEFWYDGLGYCTWNSLGQDLSEEKILHALEDLDKNNIRISNLIIDDNWQSLVYLNLHDSIALADFE</sequence>
<protein>
    <recommendedName>
        <fullName evidence="7">Alpha-galactosidase</fullName>
    </recommendedName>
</protein>
<evidence type="ECO:0000256" key="3">
    <source>
        <dbReference type="ARBA" id="ARBA00023277"/>
    </source>
</evidence>
<evidence type="ECO:0000313" key="6">
    <source>
        <dbReference type="Proteomes" id="UP000750711"/>
    </source>
</evidence>
<gene>
    <name evidence="5" type="ORF">GP486_003326</name>
</gene>
<dbReference type="InterPro" id="IPR017853">
    <property type="entry name" value="GH"/>
</dbReference>
<evidence type="ECO:0000256" key="2">
    <source>
        <dbReference type="ARBA" id="ARBA00007240"/>
    </source>
</evidence>
<dbReference type="PANTHER" id="PTHR31268:SF32">
    <property type="entry name" value="GALACTINOL--SUCROSE GALACTOSYLTRANSFERASE 2-RELATED"/>
    <property type="match status" value="1"/>
</dbReference>